<dbReference type="AlphaFoldDB" id="A0A6C0HZ38"/>
<proteinExistence type="predicted"/>
<name>A0A6C0HZ38_9ZZZZ</name>
<sequence length="118" mass="14498">MSKQIFKKIIDIIFFYDFLDKICDEPKNGLYIFDLNAYKKMIFYNYHLQFLKDISQNYQSSKQFYLERELTYNSIATIFRQICKSHEIEIKSKMKYCDSKYIIEYSIEKKQEYIDNPI</sequence>
<accession>A0A6C0HZ38</accession>
<dbReference type="EMBL" id="MN740046">
    <property type="protein sequence ID" value="QHT85819.1"/>
    <property type="molecule type" value="Genomic_DNA"/>
</dbReference>
<organism evidence="1">
    <name type="scientific">viral metagenome</name>
    <dbReference type="NCBI Taxonomy" id="1070528"/>
    <lineage>
        <taxon>unclassified sequences</taxon>
        <taxon>metagenomes</taxon>
        <taxon>organismal metagenomes</taxon>
    </lineage>
</organism>
<protein>
    <submittedName>
        <fullName evidence="1">Uncharacterized protein</fullName>
    </submittedName>
</protein>
<reference evidence="1" key="1">
    <citation type="journal article" date="2020" name="Nature">
        <title>Giant virus diversity and host interactions through global metagenomics.</title>
        <authorList>
            <person name="Schulz F."/>
            <person name="Roux S."/>
            <person name="Paez-Espino D."/>
            <person name="Jungbluth S."/>
            <person name="Walsh D.A."/>
            <person name="Denef V.J."/>
            <person name="McMahon K.D."/>
            <person name="Konstantinidis K.T."/>
            <person name="Eloe-Fadrosh E.A."/>
            <person name="Kyrpides N.C."/>
            <person name="Woyke T."/>
        </authorList>
    </citation>
    <scope>NUCLEOTIDE SEQUENCE</scope>
    <source>
        <strain evidence="1">GVMAG-M-3300023184-182</strain>
    </source>
</reference>
<evidence type="ECO:0000313" key="1">
    <source>
        <dbReference type="EMBL" id="QHT85819.1"/>
    </source>
</evidence>